<feature type="domain" description="Retroviral polymerase SH3-like" evidence="4">
    <location>
        <begin position="622"/>
        <end position="681"/>
    </location>
</feature>
<organism evidence="5 6">
    <name type="scientific">Nicotiana sylvestris</name>
    <name type="common">Wood tobacco</name>
    <name type="synonym">South American tobacco</name>
    <dbReference type="NCBI Taxonomy" id="4096"/>
    <lineage>
        <taxon>Eukaryota</taxon>
        <taxon>Viridiplantae</taxon>
        <taxon>Streptophyta</taxon>
        <taxon>Embryophyta</taxon>
        <taxon>Tracheophyta</taxon>
        <taxon>Spermatophyta</taxon>
        <taxon>Magnoliopsida</taxon>
        <taxon>eudicotyledons</taxon>
        <taxon>Gunneridae</taxon>
        <taxon>Pentapetalae</taxon>
        <taxon>asterids</taxon>
        <taxon>lamiids</taxon>
        <taxon>Solanales</taxon>
        <taxon>Solanaceae</taxon>
        <taxon>Nicotianoideae</taxon>
        <taxon>Nicotianeae</taxon>
        <taxon>Nicotiana</taxon>
    </lineage>
</organism>
<dbReference type="GO" id="GO:0008233">
    <property type="term" value="F:peptidase activity"/>
    <property type="evidence" value="ECO:0007669"/>
    <property type="project" value="UniProtKB-KW"/>
</dbReference>
<dbReference type="GO" id="GO:0003676">
    <property type="term" value="F:nucleic acid binding"/>
    <property type="evidence" value="ECO:0007669"/>
    <property type="project" value="InterPro"/>
</dbReference>
<evidence type="ECO:0000313" key="5">
    <source>
        <dbReference type="Proteomes" id="UP000189701"/>
    </source>
</evidence>
<name>A0A1U7XPZ0_NICSY</name>
<reference evidence="5" key="1">
    <citation type="journal article" date="2013" name="Genome Biol.">
        <title>Reference genomes and transcriptomes of Nicotiana sylvestris and Nicotiana tomentosiformis.</title>
        <authorList>
            <person name="Sierro N."/>
            <person name="Battey J.N."/>
            <person name="Ouadi S."/>
            <person name="Bovet L."/>
            <person name="Goepfert S."/>
            <person name="Bakaher N."/>
            <person name="Peitsch M.C."/>
            <person name="Ivanov N.V."/>
        </authorList>
    </citation>
    <scope>NUCLEOTIDE SEQUENCE [LARGE SCALE GENOMIC DNA]</scope>
</reference>
<dbReference type="InterPro" id="IPR036397">
    <property type="entry name" value="RNaseH_sf"/>
</dbReference>
<dbReference type="Pfam" id="PF25597">
    <property type="entry name" value="SH3_retrovirus"/>
    <property type="match status" value="1"/>
</dbReference>
<reference evidence="6" key="2">
    <citation type="submission" date="2025-08" db="UniProtKB">
        <authorList>
            <consortium name="RefSeq"/>
        </authorList>
    </citation>
    <scope>IDENTIFICATION</scope>
    <source>
        <tissue evidence="6">Leaf</tissue>
    </source>
</reference>
<evidence type="ECO:0000256" key="2">
    <source>
        <dbReference type="SAM" id="MobiDB-lite"/>
    </source>
</evidence>
<accession>A0A1U7XPZ0</accession>
<dbReference type="InterPro" id="IPR054722">
    <property type="entry name" value="PolX-like_BBD"/>
</dbReference>
<dbReference type="SUPFAM" id="SSF53098">
    <property type="entry name" value="Ribonuclease H-like"/>
    <property type="match status" value="1"/>
</dbReference>
<protein>
    <submittedName>
        <fullName evidence="6">Uncharacterized protein LOC104236708</fullName>
    </submittedName>
</protein>
<dbReference type="Proteomes" id="UP000189701">
    <property type="component" value="Unplaced"/>
</dbReference>
<keyword evidence="1" id="KW-0378">Hydrolase</keyword>
<dbReference type="RefSeq" id="XP_009788994.1">
    <property type="nucleotide sequence ID" value="XM_009790692.1"/>
</dbReference>
<evidence type="ECO:0000313" key="6">
    <source>
        <dbReference type="RefSeq" id="XP_009788994.1"/>
    </source>
</evidence>
<evidence type="ECO:0000259" key="3">
    <source>
        <dbReference type="Pfam" id="PF22936"/>
    </source>
</evidence>
<proteinExistence type="predicted"/>
<gene>
    <name evidence="6" type="primary">LOC104236708</name>
</gene>
<keyword evidence="1" id="KW-0645">Protease</keyword>
<dbReference type="Gene3D" id="3.30.420.10">
    <property type="entry name" value="Ribonuclease H-like superfamily/Ribonuclease H"/>
    <property type="match status" value="1"/>
</dbReference>
<dbReference type="PANTHER" id="PTHR42648">
    <property type="entry name" value="TRANSPOSASE, PUTATIVE-RELATED"/>
    <property type="match status" value="1"/>
</dbReference>
<dbReference type="eggNOG" id="KOG0017">
    <property type="taxonomic scope" value="Eukaryota"/>
</dbReference>
<evidence type="ECO:0000259" key="4">
    <source>
        <dbReference type="Pfam" id="PF25597"/>
    </source>
</evidence>
<feature type="region of interest" description="Disordered" evidence="2">
    <location>
        <begin position="709"/>
        <end position="732"/>
    </location>
</feature>
<evidence type="ECO:0000256" key="1">
    <source>
        <dbReference type="ARBA" id="ARBA00022670"/>
    </source>
</evidence>
<dbReference type="GO" id="GO:0006508">
    <property type="term" value="P:proteolysis"/>
    <property type="evidence" value="ECO:0007669"/>
    <property type="project" value="UniProtKB-KW"/>
</dbReference>
<feature type="compositionally biased region" description="Pro residues" evidence="2">
    <location>
        <begin position="709"/>
        <end position="721"/>
    </location>
</feature>
<dbReference type="InterPro" id="IPR057670">
    <property type="entry name" value="SH3_retrovirus"/>
</dbReference>
<keyword evidence="5" id="KW-1185">Reference proteome</keyword>
<dbReference type="InterPro" id="IPR039537">
    <property type="entry name" value="Retrotran_Ty1/copia-like"/>
</dbReference>
<dbReference type="AlphaFoldDB" id="A0A1U7XPZ0"/>
<feature type="domain" description="Retrovirus-related Pol polyprotein from transposon TNT 1-94-like beta-barrel" evidence="3">
    <location>
        <begin position="294"/>
        <end position="360"/>
    </location>
</feature>
<dbReference type="Pfam" id="PF22936">
    <property type="entry name" value="Pol_BBD"/>
    <property type="match status" value="1"/>
</dbReference>
<sequence>MSNPVSLDSAAISVISGIISNSESAIVTPMEKINCDHPYYLYASDSPGMALVSPPFDDLDMKDGENQYCKCDSLEKNHAIEERQKLVQFLIGLNETYTGIRGSIMMMHPSPTIDRSYYLLLQEERQRSIQNIAQYPSESSSFVVPGQHFGQSRQKSNMNAGNGLNSYRSNQENRRLSSVTTARKQGIPLREMLQASWLSTEFQSCDQQAAQISFFSSRECSILRRNYRQMNTSENEATIGITQNQLAELMDKLQQVKFGQHSASSSDTQATANCADIFLPHSASFPKPTKTHFWIIDSGASEHMSFDLTIMTNVTLLAKPINVTLPNSQRVRVTHAGQVTVHPQLTLHTVLFGLSLRRPLVLGEIQVGLYLLHSTHQLAESSAPLHTQNKTLVTPFTKFATLPSVSSSNASMSTSVVSCTNLWHIRLGNLPPSSMKYIPSFMQHSSNVTEFPFTVCPMARQHKLPFSTSISSSSHAFELIHIDTWGPYKTSTHDGFNLSFPWLRPNLTPKSKRLGQTMPLKWVVALLPLIIFFPKASFIRHPVWHRHPQQNGVVERKHKHLLETCRVLLFQSQAPICYWGECLLTATFLINRFPTKLLNYKTPYKVMFHKAPNYTFLRSFGCLCFASTLSHHRGKLDPRADACIFLGYPYGKKGYKLLNVPTRKLFISRNVVFHETIFPFSFLQDQPPPLFHVSPSSCDPIPISPTTFFPPPSPATSPGSPPSSTHVSQCTPSTVSPYYVPSLPSPNPHSDSHITSSSPTFQTILRRSFREHKAPTYLADYVCGVVHLTDVSTSCFLSPVLPQHFSFATLSPSNQKLLSILPHIHEPNSYSEETSHPGWQETMGKEIDALLADETWEVVPLPVGGKAIPCK</sequence>
<feature type="compositionally biased region" description="Low complexity" evidence="2">
    <location>
        <begin position="722"/>
        <end position="732"/>
    </location>
</feature>
<dbReference type="InterPro" id="IPR012337">
    <property type="entry name" value="RNaseH-like_sf"/>
</dbReference>
<dbReference type="PANTHER" id="PTHR42648:SF31">
    <property type="entry name" value="RNA-DIRECTED DNA POLYMERASE"/>
    <property type="match status" value="1"/>
</dbReference>